<keyword evidence="2" id="KW-1185">Reference proteome</keyword>
<protein>
    <submittedName>
        <fullName evidence="1">Uncharacterized protein</fullName>
    </submittedName>
</protein>
<reference evidence="1 2" key="1">
    <citation type="journal article" date="2021" name="Elife">
        <title>Chloroplast acquisition without the gene transfer in kleptoplastic sea slugs, Plakobranchus ocellatus.</title>
        <authorList>
            <person name="Maeda T."/>
            <person name="Takahashi S."/>
            <person name="Yoshida T."/>
            <person name="Shimamura S."/>
            <person name="Takaki Y."/>
            <person name="Nagai Y."/>
            <person name="Toyoda A."/>
            <person name="Suzuki Y."/>
            <person name="Arimoto A."/>
            <person name="Ishii H."/>
            <person name="Satoh N."/>
            <person name="Nishiyama T."/>
            <person name="Hasebe M."/>
            <person name="Maruyama T."/>
            <person name="Minagawa J."/>
            <person name="Obokata J."/>
            <person name="Shigenobu S."/>
        </authorList>
    </citation>
    <scope>NUCLEOTIDE SEQUENCE [LARGE SCALE GENOMIC DNA]</scope>
</reference>
<gene>
    <name evidence="1" type="ORF">PoB_002952300</name>
</gene>
<dbReference type="PANTHER" id="PTHR37162">
    <property type="entry name" value="HAT FAMILY DIMERISATION DOMAINCONTAINING PROTEIN-RELATED"/>
    <property type="match status" value="1"/>
</dbReference>
<dbReference type="PANTHER" id="PTHR37162:SF10">
    <property type="entry name" value="DUF4371 DOMAIN-CONTAINING PROTEIN"/>
    <property type="match status" value="1"/>
</dbReference>
<dbReference type="EMBL" id="BLXT01003701">
    <property type="protein sequence ID" value="GFO03018.1"/>
    <property type="molecule type" value="Genomic_DNA"/>
</dbReference>
<evidence type="ECO:0000313" key="1">
    <source>
        <dbReference type="EMBL" id="GFO03018.1"/>
    </source>
</evidence>
<dbReference type="AlphaFoldDB" id="A0AAV4A8E7"/>
<dbReference type="Proteomes" id="UP000735302">
    <property type="component" value="Unassembled WGS sequence"/>
</dbReference>
<accession>A0AAV4A8E7</accession>
<name>A0AAV4A8E7_9GAST</name>
<organism evidence="1 2">
    <name type="scientific">Plakobranchus ocellatus</name>
    <dbReference type="NCBI Taxonomy" id="259542"/>
    <lineage>
        <taxon>Eukaryota</taxon>
        <taxon>Metazoa</taxon>
        <taxon>Spiralia</taxon>
        <taxon>Lophotrochozoa</taxon>
        <taxon>Mollusca</taxon>
        <taxon>Gastropoda</taxon>
        <taxon>Heterobranchia</taxon>
        <taxon>Euthyneura</taxon>
        <taxon>Panpulmonata</taxon>
        <taxon>Sacoglossa</taxon>
        <taxon>Placobranchoidea</taxon>
        <taxon>Plakobranchidae</taxon>
        <taxon>Plakobranchus</taxon>
    </lineage>
</organism>
<sequence length="155" mass="16817">MEAISWKRKEKALTPSVANMFKAKEENGLFQHIMEAETIMCELIAQYNLPVASSDKFTKGFKSMFPDSKIAHGFQCGRTQTTAVPGELSADQQKTLFGGLQKGPFSTSTDGSNDTAGDKQFSLLVRSVGKNLTLQSELLAVPTCKGSATGELNYL</sequence>
<proteinExistence type="predicted"/>
<evidence type="ECO:0000313" key="2">
    <source>
        <dbReference type="Proteomes" id="UP000735302"/>
    </source>
</evidence>
<comment type="caution">
    <text evidence="1">The sequence shown here is derived from an EMBL/GenBank/DDBJ whole genome shotgun (WGS) entry which is preliminary data.</text>
</comment>